<accession>A0A7R7EN96</accession>
<dbReference type="CDD" id="cd18548">
    <property type="entry name" value="ABC_6TM_Tm287_like"/>
    <property type="match status" value="1"/>
</dbReference>
<evidence type="ECO:0000256" key="2">
    <source>
        <dbReference type="ARBA" id="ARBA00022448"/>
    </source>
</evidence>
<dbReference type="SUPFAM" id="SSF90123">
    <property type="entry name" value="ABC transporter transmembrane region"/>
    <property type="match status" value="1"/>
</dbReference>
<gene>
    <name evidence="12" type="ORF">bsdtb5_32540</name>
</gene>
<evidence type="ECO:0000256" key="1">
    <source>
        <dbReference type="ARBA" id="ARBA00004651"/>
    </source>
</evidence>
<dbReference type="GO" id="GO:0005886">
    <property type="term" value="C:plasma membrane"/>
    <property type="evidence" value="ECO:0007669"/>
    <property type="project" value="UniProtKB-SubCell"/>
</dbReference>
<dbReference type="PROSITE" id="PS50893">
    <property type="entry name" value="ABC_TRANSPORTER_2"/>
    <property type="match status" value="1"/>
</dbReference>
<reference evidence="12 13" key="1">
    <citation type="submission" date="2020-11" db="EMBL/GenBank/DDBJ databases">
        <title>Draft genome sequencing of a Lachnospiraceae strain isolated from anoxic soil subjected to BSD treatment.</title>
        <authorList>
            <person name="Uek A."/>
            <person name="Tonouchi A."/>
        </authorList>
    </citation>
    <scope>NUCLEOTIDE SEQUENCE [LARGE SCALE GENOMIC DNA]</scope>
    <source>
        <strain evidence="12 13">TB5</strain>
    </source>
</reference>
<organism evidence="12 13">
    <name type="scientific">Anaeromicropila herbilytica</name>
    <dbReference type="NCBI Taxonomy" id="2785025"/>
    <lineage>
        <taxon>Bacteria</taxon>
        <taxon>Bacillati</taxon>
        <taxon>Bacillota</taxon>
        <taxon>Clostridia</taxon>
        <taxon>Lachnospirales</taxon>
        <taxon>Lachnospiraceae</taxon>
        <taxon>Anaeromicropila</taxon>
    </lineage>
</organism>
<dbReference type="AlphaFoldDB" id="A0A7R7EN96"/>
<keyword evidence="13" id="KW-1185">Reference proteome</keyword>
<dbReference type="PANTHER" id="PTHR24221">
    <property type="entry name" value="ATP-BINDING CASSETTE SUB-FAMILY B"/>
    <property type="match status" value="1"/>
</dbReference>
<feature type="domain" description="ABC transmembrane type-1" evidence="11">
    <location>
        <begin position="208"/>
        <end position="468"/>
    </location>
</feature>
<keyword evidence="8 9" id="KW-0472">Membrane</keyword>
<evidence type="ECO:0000313" key="12">
    <source>
        <dbReference type="EMBL" id="BCN31959.1"/>
    </source>
</evidence>
<proteinExistence type="predicted"/>
<evidence type="ECO:0000256" key="3">
    <source>
        <dbReference type="ARBA" id="ARBA00022475"/>
    </source>
</evidence>
<dbReference type="GO" id="GO:0016887">
    <property type="term" value="F:ATP hydrolysis activity"/>
    <property type="evidence" value="ECO:0007669"/>
    <property type="project" value="InterPro"/>
</dbReference>
<dbReference type="GO" id="GO:0005524">
    <property type="term" value="F:ATP binding"/>
    <property type="evidence" value="ECO:0007669"/>
    <property type="project" value="UniProtKB-KW"/>
</dbReference>
<dbReference type="GO" id="GO:0140359">
    <property type="term" value="F:ABC-type transporter activity"/>
    <property type="evidence" value="ECO:0007669"/>
    <property type="project" value="InterPro"/>
</dbReference>
<feature type="transmembrane region" description="Helical" evidence="9">
    <location>
        <begin position="446"/>
        <end position="466"/>
    </location>
</feature>
<dbReference type="PANTHER" id="PTHR24221:SF276">
    <property type="entry name" value="ABC TRANSPORTER, ATP-BINDING_PERMEASE PROTEIN"/>
    <property type="match status" value="1"/>
</dbReference>
<feature type="transmembrane region" description="Helical" evidence="9">
    <location>
        <begin position="227"/>
        <end position="255"/>
    </location>
</feature>
<keyword evidence="4 9" id="KW-0812">Transmembrane</keyword>
<dbReference type="PROSITE" id="PS50929">
    <property type="entry name" value="ABC_TM1F"/>
    <property type="match status" value="1"/>
</dbReference>
<evidence type="ECO:0000256" key="9">
    <source>
        <dbReference type="SAM" id="Phobius"/>
    </source>
</evidence>
<evidence type="ECO:0000256" key="8">
    <source>
        <dbReference type="ARBA" id="ARBA00023136"/>
    </source>
</evidence>
<dbReference type="InterPro" id="IPR036640">
    <property type="entry name" value="ABC1_TM_sf"/>
</dbReference>
<evidence type="ECO:0000259" key="11">
    <source>
        <dbReference type="PROSITE" id="PS50929"/>
    </source>
</evidence>
<dbReference type="KEGG" id="ahb:bsdtb5_32540"/>
<dbReference type="SUPFAM" id="SSF52540">
    <property type="entry name" value="P-loop containing nucleoside triphosphate hydrolases"/>
    <property type="match status" value="1"/>
</dbReference>
<dbReference type="Gene3D" id="3.40.50.300">
    <property type="entry name" value="P-loop containing nucleotide triphosphate hydrolases"/>
    <property type="match status" value="1"/>
</dbReference>
<dbReference type="SMART" id="SM00382">
    <property type="entry name" value="AAA"/>
    <property type="match status" value="1"/>
</dbReference>
<dbReference type="Pfam" id="PF00005">
    <property type="entry name" value="ABC_tran"/>
    <property type="match status" value="1"/>
</dbReference>
<dbReference type="InterPro" id="IPR003439">
    <property type="entry name" value="ABC_transporter-like_ATP-bd"/>
</dbReference>
<dbReference type="PROSITE" id="PS00211">
    <property type="entry name" value="ABC_TRANSPORTER_1"/>
    <property type="match status" value="1"/>
</dbReference>
<evidence type="ECO:0000256" key="7">
    <source>
        <dbReference type="ARBA" id="ARBA00022989"/>
    </source>
</evidence>
<keyword evidence="7 9" id="KW-1133">Transmembrane helix</keyword>
<evidence type="ECO:0000256" key="4">
    <source>
        <dbReference type="ARBA" id="ARBA00022692"/>
    </source>
</evidence>
<keyword evidence="5" id="KW-0547">Nucleotide-binding</keyword>
<evidence type="ECO:0000256" key="5">
    <source>
        <dbReference type="ARBA" id="ARBA00022741"/>
    </source>
</evidence>
<evidence type="ECO:0000313" key="13">
    <source>
        <dbReference type="Proteomes" id="UP000595897"/>
    </source>
</evidence>
<dbReference type="InterPro" id="IPR011527">
    <property type="entry name" value="ABC1_TM_dom"/>
</dbReference>
<feature type="transmembrane region" description="Helical" evidence="9">
    <location>
        <begin position="405"/>
        <end position="426"/>
    </location>
</feature>
<dbReference type="InterPro" id="IPR017871">
    <property type="entry name" value="ABC_transporter-like_CS"/>
</dbReference>
<dbReference type="FunFam" id="3.40.50.300:FF:000221">
    <property type="entry name" value="Multidrug ABC transporter ATP-binding protein"/>
    <property type="match status" value="1"/>
</dbReference>
<keyword evidence="6" id="KW-0067">ATP-binding</keyword>
<dbReference type="Pfam" id="PF00664">
    <property type="entry name" value="ABC_membrane"/>
    <property type="match status" value="1"/>
</dbReference>
<evidence type="ECO:0000259" key="10">
    <source>
        <dbReference type="PROSITE" id="PS50893"/>
    </source>
</evidence>
<protein>
    <submittedName>
        <fullName evidence="12">ABC transporter</fullName>
    </submittedName>
</protein>
<name>A0A7R7EN96_9FIRM</name>
<dbReference type="EMBL" id="AP024169">
    <property type="protein sequence ID" value="BCN31959.1"/>
    <property type="molecule type" value="Genomic_DNA"/>
</dbReference>
<feature type="transmembrane region" description="Helical" evidence="9">
    <location>
        <begin position="325"/>
        <end position="347"/>
    </location>
</feature>
<dbReference type="InterPro" id="IPR003593">
    <property type="entry name" value="AAA+_ATPase"/>
</dbReference>
<sequence length="748" mass="83647">MLKLVKYLKKSTLPIIIVVFLLIIQANSDLALPSYTSDIVNVGIQQGGISRVTPEVIRESQMNNALIFVSGKEKELILDSYKVLDKEKLSSTKYKDYVKDYPILKKEKVYKLNTKDKDTIKKLNKVFKDSFMMVYAFSSNSKDMKAAKEQIMSSIPNLPADTDIFTVLAQMPADSLKQITGKISEQFDAMPDTISEQTAIAFVKNEYKVIGVNVEKIQSHYIIKTGLLMIALAFVSMAATILVGFIAAKVAALFAKDLRRNVFERVVGFSNTEFDKFSTASLITRSTNDIQQIQMFMVLMIRIVFYAPILAFGGVVKVLQTNTSMAWIIAVAVGALLTLILILFSVAMPKFKSMQKLIDRLNLVTREILTGLSVIRAFSTEKYEEKRFDKANVDLTKTNLFVNRVMTFMMPLMTLIMSLVSILIVWRGAYGIDDGSMQVGDMMAFIQYTMQIIMSFLMLSMISIFLPRASVSGTRIAEVLNTEYTILEPERAETFTNDKKGYVEFDHVSFRYPKADEDVLTDISFVAKPGQTTAIIGSTGSGKSTLINLIPRFYDTTEGNIKVDGTDIKKVSLHDLRDKLGYVPQKGILFTGTIDSNIRYGKQDASEEDIIKAARIAQATEFIETKDEKYNTEISQGGNNVSGGQKQRLSIARAIAKDPEIYIFDDSFSALDYKTDVSLRKALNTEIGSSTVIIVAQRISTILHADQILVLDEGKIVGKGTHKELLKNCEVYNQIALSQLSKEELENE</sequence>
<evidence type="ECO:0000256" key="6">
    <source>
        <dbReference type="ARBA" id="ARBA00022840"/>
    </source>
</evidence>
<comment type="subcellular location">
    <subcellularLocation>
        <location evidence="1">Cell membrane</location>
        <topology evidence="1">Multi-pass membrane protein</topology>
    </subcellularLocation>
</comment>
<keyword evidence="3" id="KW-1003">Cell membrane</keyword>
<dbReference type="InterPro" id="IPR039421">
    <property type="entry name" value="Type_1_exporter"/>
</dbReference>
<keyword evidence="2" id="KW-0813">Transport</keyword>
<dbReference type="Proteomes" id="UP000595897">
    <property type="component" value="Chromosome"/>
</dbReference>
<dbReference type="InterPro" id="IPR027417">
    <property type="entry name" value="P-loop_NTPase"/>
</dbReference>
<dbReference type="RefSeq" id="WP_271713046.1">
    <property type="nucleotide sequence ID" value="NZ_AP024169.1"/>
</dbReference>
<feature type="transmembrane region" description="Helical" evidence="9">
    <location>
        <begin position="295"/>
        <end position="319"/>
    </location>
</feature>
<dbReference type="Gene3D" id="1.20.1560.10">
    <property type="entry name" value="ABC transporter type 1, transmembrane domain"/>
    <property type="match status" value="1"/>
</dbReference>
<feature type="domain" description="ABC transporter" evidence="10">
    <location>
        <begin position="503"/>
        <end position="738"/>
    </location>
</feature>